<feature type="domain" description="Methyltransferase type 11" evidence="1">
    <location>
        <begin position="40"/>
        <end position="132"/>
    </location>
</feature>
<evidence type="ECO:0000313" key="2">
    <source>
        <dbReference type="EMBL" id="PIR44398.1"/>
    </source>
</evidence>
<dbReference type="AlphaFoldDB" id="A0A2H0RD09"/>
<proteinExistence type="predicted"/>
<dbReference type="InterPro" id="IPR029063">
    <property type="entry name" value="SAM-dependent_MTases_sf"/>
</dbReference>
<evidence type="ECO:0000259" key="1">
    <source>
        <dbReference type="Pfam" id="PF08241"/>
    </source>
</evidence>
<name>A0A2H0RD09_9BACT</name>
<comment type="caution">
    <text evidence="2">The sequence shown here is derived from an EMBL/GenBank/DDBJ whole genome shotgun (WGS) entry which is preliminary data.</text>
</comment>
<organism evidence="2 3">
    <name type="scientific">Candidatus Wolfebacteria bacterium CG10_big_fil_rev_8_21_14_0_10_31_9</name>
    <dbReference type="NCBI Taxonomy" id="1975070"/>
    <lineage>
        <taxon>Bacteria</taxon>
        <taxon>Candidatus Wolfeibacteriota</taxon>
    </lineage>
</organism>
<dbReference type="Gene3D" id="3.40.50.150">
    <property type="entry name" value="Vaccinia Virus protein VP39"/>
    <property type="match status" value="1"/>
</dbReference>
<protein>
    <recommendedName>
        <fullName evidence="1">Methyltransferase type 11 domain-containing protein</fullName>
    </recommendedName>
</protein>
<dbReference type="GO" id="GO:0008757">
    <property type="term" value="F:S-adenosylmethionine-dependent methyltransferase activity"/>
    <property type="evidence" value="ECO:0007669"/>
    <property type="project" value="InterPro"/>
</dbReference>
<gene>
    <name evidence="2" type="ORF">COV23_00040</name>
</gene>
<evidence type="ECO:0000313" key="3">
    <source>
        <dbReference type="Proteomes" id="UP000231602"/>
    </source>
</evidence>
<dbReference type="EMBL" id="PCXV01000002">
    <property type="protein sequence ID" value="PIR44398.1"/>
    <property type="molecule type" value="Genomic_DNA"/>
</dbReference>
<dbReference type="Proteomes" id="UP000231602">
    <property type="component" value="Unassembled WGS sequence"/>
</dbReference>
<dbReference type="Pfam" id="PF08241">
    <property type="entry name" value="Methyltransf_11"/>
    <property type="match status" value="1"/>
</dbReference>
<dbReference type="InterPro" id="IPR013216">
    <property type="entry name" value="Methyltransf_11"/>
</dbReference>
<accession>A0A2H0RD09</accession>
<reference evidence="2 3" key="1">
    <citation type="submission" date="2017-09" db="EMBL/GenBank/DDBJ databases">
        <title>Depth-based differentiation of microbial function through sediment-hosted aquifers and enrichment of novel symbionts in the deep terrestrial subsurface.</title>
        <authorList>
            <person name="Probst A.J."/>
            <person name="Ladd B."/>
            <person name="Jarett J.K."/>
            <person name="Geller-Mcgrath D.E."/>
            <person name="Sieber C.M."/>
            <person name="Emerson J.B."/>
            <person name="Anantharaman K."/>
            <person name="Thomas B.C."/>
            <person name="Malmstrom R."/>
            <person name="Stieglmeier M."/>
            <person name="Klingl A."/>
            <person name="Woyke T."/>
            <person name="Ryan C.M."/>
            <person name="Banfield J.F."/>
        </authorList>
    </citation>
    <scope>NUCLEOTIDE SEQUENCE [LARGE SCALE GENOMIC DNA]</scope>
    <source>
        <strain evidence="2">CG10_big_fil_rev_8_21_14_0_10_31_9</strain>
    </source>
</reference>
<sequence>MHNWIKKIENKYIKESYKDEDKPVLKFLKSLKNKETDYFEVGSGLGRFPSIIKDKFPKFKITCLEINKDLAEKTEKNGLETINADILKSNLPDDYFGIVHCSHLIEHFKYPEIIKVLDEIVRITRKGGYVIIRSPLANTYFYDDIDHIRPYPPESILNYFKNEQQQEKGSYQIEEVFRWYRRHGLQIEDFHGESVILINIFFKILWNYLRFPFSKKDGYVFIIKKI</sequence>
<dbReference type="CDD" id="cd02440">
    <property type="entry name" value="AdoMet_MTases"/>
    <property type="match status" value="1"/>
</dbReference>
<dbReference type="SUPFAM" id="SSF53335">
    <property type="entry name" value="S-adenosyl-L-methionine-dependent methyltransferases"/>
    <property type="match status" value="1"/>
</dbReference>